<dbReference type="InterPro" id="IPR020084">
    <property type="entry name" value="NUDIX_hydrolase_CS"/>
</dbReference>
<comment type="similarity">
    <text evidence="2">Belongs to the Nudix hydrolase family.</text>
</comment>
<evidence type="ECO:0000256" key="2">
    <source>
        <dbReference type="RuleBase" id="RU003476"/>
    </source>
</evidence>
<dbReference type="CDD" id="cd02883">
    <property type="entry name" value="NUDIX_Hydrolase"/>
    <property type="match status" value="1"/>
</dbReference>
<evidence type="ECO:0000313" key="5">
    <source>
        <dbReference type="Proteomes" id="UP000229336"/>
    </source>
</evidence>
<dbReference type="PANTHER" id="PTHR43736">
    <property type="entry name" value="ADP-RIBOSE PYROPHOSPHATASE"/>
    <property type="match status" value="1"/>
</dbReference>
<dbReference type="GO" id="GO:0016787">
    <property type="term" value="F:hydrolase activity"/>
    <property type="evidence" value="ECO:0007669"/>
    <property type="project" value="UniProtKB-KW"/>
</dbReference>
<dbReference type="PROSITE" id="PS51462">
    <property type="entry name" value="NUDIX"/>
    <property type="match status" value="1"/>
</dbReference>
<gene>
    <name evidence="4" type="ORF">COY20_00060</name>
</gene>
<proteinExistence type="inferred from homology"/>
<keyword evidence="1 2" id="KW-0378">Hydrolase</keyword>
<dbReference type="EMBL" id="PFNX01000003">
    <property type="protein sequence ID" value="PIZ61521.1"/>
    <property type="molecule type" value="Genomic_DNA"/>
</dbReference>
<organism evidence="4 5">
    <name type="scientific">Candidatus Shapirobacteria bacterium CG_4_10_14_0_2_um_filter_40_12</name>
    <dbReference type="NCBI Taxonomy" id="1974871"/>
    <lineage>
        <taxon>Bacteria</taxon>
        <taxon>Candidatus Shapironibacteriota</taxon>
    </lineage>
</organism>
<name>A0A2M7TUK6_9BACT</name>
<evidence type="ECO:0000259" key="3">
    <source>
        <dbReference type="PROSITE" id="PS51462"/>
    </source>
</evidence>
<sequence length="174" mass="20535">MLKINAPNYLYCPFCKSQLAQREDEEIIRKYCPKCLWVYYPQAFDSVAAVITRNGKMLMVKRIREPFKNSWMFPGGFIEFGEHPEDTLKREVKEECGLKILQSKLIEVVQTSDDFRAPGNLVFFYKVKISGRKIKTDNEENSDIRWFGIKKAPKIGWKSQKYILKKFFLDSKEE</sequence>
<protein>
    <recommendedName>
        <fullName evidence="3">Nudix hydrolase domain-containing protein</fullName>
    </recommendedName>
</protein>
<dbReference type="InterPro" id="IPR015797">
    <property type="entry name" value="NUDIX_hydrolase-like_dom_sf"/>
</dbReference>
<dbReference type="PROSITE" id="PS00893">
    <property type="entry name" value="NUDIX_BOX"/>
    <property type="match status" value="1"/>
</dbReference>
<dbReference type="SUPFAM" id="SSF55811">
    <property type="entry name" value="Nudix"/>
    <property type="match status" value="1"/>
</dbReference>
<dbReference type="InterPro" id="IPR020476">
    <property type="entry name" value="Nudix_hydrolase"/>
</dbReference>
<dbReference type="Gene3D" id="3.90.79.10">
    <property type="entry name" value="Nucleoside Triphosphate Pyrophosphohydrolase"/>
    <property type="match status" value="1"/>
</dbReference>
<feature type="domain" description="Nudix hydrolase" evidence="3">
    <location>
        <begin position="42"/>
        <end position="170"/>
    </location>
</feature>
<dbReference type="PRINTS" id="PR00502">
    <property type="entry name" value="NUDIXFAMILY"/>
</dbReference>
<evidence type="ECO:0000313" key="4">
    <source>
        <dbReference type="EMBL" id="PIZ61521.1"/>
    </source>
</evidence>
<dbReference type="PANTHER" id="PTHR43736:SF2">
    <property type="entry name" value="MUTT_NUDIX FAMILY PROTEIN"/>
    <property type="match status" value="1"/>
</dbReference>
<comment type="caution">
    <text evidence="4">The sequence shown here is derived from an EMBL/GenBank/DDBJ whole genome shotgun (WGS) entry which is preliminary data.</text>
</comment>
<dbReference type="Proteomes" id="UP000229336">
    <property type="component" value="Unassembled WGS sequence"/>
</dbReference>
<reference evidence="5" key="1">
    <citation type="submission" date="2017-09" db="EMBL/GenBank/DDBJ databases">
        <title>Depth-based differentiation of microbial function through sediment-hosted aquifers and enrichment of novel symbionts in the deep terrestrial subsurface.</title>
        <authorList>
            <person name="Probst A.J."/>
            <person name="Ladd B."/>
            <person name="Jarett J.K."/>
            <person name="Geller-Mcgrath D.E."/>
            <person name="Sieber C.M.K."/>
            <person name="Emerson J.B."/>
            <person name="Anantharaman K."/>
            <person name="Thomas B.C."/>
            <person name="Malmstrom R."/>
            <person name="Stieglmeier M."/>
            <person name="Klingl A."/>
            <person name="Woyke T."/>
            <person name="Ryan C.M."/>
            <person name="Banfield J.F."/>
        </authorList>
    </citation>
    <scope>NUCLEOTIDE SEQUENCE [LARGE SCALE GENOMIC DNA]</scope>
</reference>
<dbReference type="InterPro" id="IPR000086">
    <property type="entry name" value="NUDIX_hydrolase_dom"/>
</dbReference>
<accession>A0A2M7TUK6</accession>
<dbReference type="AlphaFoldDB" id="A0A2M7TUK6"/>
<evidence type="ECO:0000256" key="1">
    <source>
        <dbReference type="ARBA" id="ARBA00022801"/>
    </source>
</evidence>
<dbReference type="Pfam" id="PF00293">
    <property type="entry name" value="NUDIX"/>
    <property type="match status" value="1"/>
</dbReference>